<evidence type="ECO:0000313" key="2">
    <source>
        <dbReference type="EMBL" id="KAK7539938.1"/>
    </source>
</evidence>
<protein>
    <submittedName>
        <fullName evidence="2">Uncharacterized protein</fullName>
    </submittedName>
</protein>
<sequence length="259" mass="29205">MPYFGGSQFPLFHKMGRRGFLLAASGSMIAGVVAGIHLERNRTKVTIAPVNKTVQKAKKFGMDQEHLPSYKRDTIDAIRAYRRAQIDLDDLIEQRLEHPSAPTKESKAPNDQQPVDMFSLASANMRIRSAAILMLQAARLRSIELELLGENHPDFARKTDEMSNLLHGGLYRLLKVETADATLEGRIAGLEFVDTPVENFGKWTNNLDGLRLYCSFGFKSVPDDLFKGCLDQRNDAGLIWVTFSENKMTWEKTREENST</sequence>
<organism evidence="2 3">
    <name type="scientific">Phyllosticta citribraziliensis</name>
    <dbReference type="NCBI Taxonomy" id="989973"/>
    <lineage>
        <taxon>Eukaryota</taxon>
        <taxon>Fungi</taxon>
        <taxon>Dikarya</taxon>
        <taxon>Ascomycota</taxon>
        <taxon>Pezizomycotina</taxon>
        <taxon>Dothideomycetes</taxon>
        <taxon>Dothideomycetes incertae sedis</taxon>
        <taxon>Botryosphaeriales</taxon>
        <taxon>Phyllostictaceae</taxon>
        <taxon>Phyllosticta</taxon>
    </lineage>
</organism>
<keyword evidence="1" id="KW-0812">Transmembrane</keyword>
<dbReference type="EMBL" id="JBBPEH010000004">
    <property type="protein sequence ID" value="KAK7539938.1"/>
    <property type="molecule type" value="Genomic_DNA"/>
</dbReference>
<gene>
    <name evidence="2" type="ORF">J3D65DRAFT_302983</name>
</gene>
<keyword evidence="1" id="KW-1133">Transmembrane helix</keyword>
<evidence type="ECO:0000313" key="3">
    <source>
        <dbReference type="Proteomes" id="UP001360953"/>
    </source>
</evidence>
<keyword evidence="1" id="KW-0472">Membrane</keyword>
<dbReference type="GeneID" id="92028119"/>
<feature type="transmembrane region" description="Helical" evidence="1">
    <location>
        <begin position="20"/>
        <end position="38"/>
    </location>
</feature>
<accession>A0ABR1LXM9</accession>
<dbReference type="Proteomes" id="UP001360953">
    <property type="component" value="Unassembled WGS sequence"/>
</dbReference>
<reference evidence="2 3" key="1">
    <citation type="submission" date="2024-04" db="EMBL/GenBank/DDBJ databases">
        <title>Phyllosticta paracitricarpa is synonymous to the EU quarantine fungus P. citricarpa based on phylogenomic analyses.</title>
        <authorList>
            <consortium name="Lawrence Berkeley National Laboratory"/>
            <person name="Van ingen-buijs V.A."/>
            <person name="Van westerhoven A.C."/>
            <person name="Haridas S."/>
            <person name="Skiadas P."/>
            <person name="Martin F."/>
            <person name="Groenewald J.Z."/>
            <person name="Crous P.W."/>
            <person name="Seidl M.F."/>
        </authorList>
    </citation>
    <scope>NUCLEOTIDE SEQUENCE [LARGE SCALE GENOMIC DNA]</scope>
    <source>
        <strain evidence="2 3">CPC 17464</strain>
    </source>
</reference>
<evidence type="ECO:0000256" key="1">
    <source>
        <dbReference type="SAM" id="Phobius"/>
    </source>
</evidence>
<comment type="caution">
    <text evidence="2">The sequence shown here is derived from an EMBL/GenBank/DDBJ whole genome shotgun (WGS) entry which is preliminary data.</text>
</comment>
<dbReference type="RefSeq" id="XP_066657209.1">
    <property type="nucleotide sequence ID" value="XM_066795213.1"/>
</dbReference>
<proteinExistence type="predicted"/>
<name>A0ABR1LXM9_9PEZI</name>
<keyword evidence="3" id="KW-1185">Reference proteome</keyword>